<feature type="chain" id="PRO_5043118176" evidence="8">
    <location>
        <begin position="28"/>
        <end position="84"/>
    </location>
</feature>
<dbReference type="Gramene" id="TraesMAC3B03G01683640.1">
    <property type="protein sequence ID" value="TraesMAC3B03G01683640.1.CDS1"/>
    <property type="gene ID" value="TraesMAC3B03G01683640"/>
</dbReference>
<proteinExistence type="inferred from homology"/>
<dbReference type="PANTHER" id="PTHR33869:SF4">
    <property type="match status" value="1"/>
</dbReference>
<dbReference type="Gramene" id="TraesSYM3B03G01704500.1">
    <property type="protein sequence ID" value="TraesSYM3B03G01704500.1.CDS1"/>
    <property type="gene ID" value="TraesSYM3B03G01704500"/>
</dbReference>
<keyword evidence="5" id="KW-0325">Glycoprotein</keyword>
<dbReference type="GO" id="GO:0033612">
    <property type="term" value="F:receptor serine/threonine kinase binding"/>
    <property type="evidence" value="ECO:0000318"/>
    <property type="project" value="GO_Central"/>
</dbReference>
<keyword evidence="6" id="KW-0379">Hydroxylation</keyword>
<reference evidence="9" key="2">
    <citation type="submission" date="2018-10" db="UniProtKB">
        <authorList>
            <consortium name="EnsemblPlants"/>
        </authorList>
    </citation>
    <scope>IDENTIFICATION</scope>
</reference>
<dbReference type="GO" id="GO:0005576">
    <property type="term" value="C:extracellular region"/>
    <property type="evidence" value="ECO:0007669"/>
    <property type="project" value="UniProtKB-SubCell"/>
</dbReference>
<dbReference type="Gramene" id="TraesNOR3B03G01706560.1">
    <property type="protein sequence ID" value="TraesNOR3B03G01706560.1.CDS1"/>
    <property type="gene ID" value="TraesNOR3B03G01706560"/>
</dbReference>
<feature type="region of interest" description="Disordered" evidence="7">
    <location>
        <begin position="65"/>
        <end position="84"/>
    </location>
</feature>
<keyword evidence="3" id="KW-0964">Secreted</keyword>
<protein>
    <submittedName>
        <fullName evidence="9">Uncharacterized protein</fullName>
    </submittedName>
</protein>
<evidence type="ECO:0000256" key="1">
    <source>
        <dbReference type="ARBA" id="ARBA00004613"/>
    </source>
</evidence>
<evidence type="ECO:0000313" key="9">
    <source>
        <dbReference type="EnsemblPlants" id="TraesCS3B02G327700.1.cds1"/>
    </source>
</evidence>
<dbReference type="Proteomes" id="UP000019116">
    <property type="component" value="Chromosome 3B"/>
</dbReference>
<dbReference type="Gramene" id="TraesLAC3B03G01625220.2">
    <property type="protein sequence ID" value="TraesLAC3B03G01625220.2.CDS1"/>
    <property type="gene ID" value="TraesLAC3B03G01625220"/>
</dbReference>
<evidence type="ECO:0000256" key="3">
    <source>
        <dbReference type="ARBA" id="ARBA00022525"/>
    </source>
</evidence>
<dbReference type="PANTHER" id="PTHR33869">
    <property type="entry name" value="CLAVATA3/ESR (CLE)-RELATED PROTEIN 3"/>
    <property type="match status" value="1"/>
</dbReference>
<dbReference type="Gramene" id="TraesCLE_scaffold_005754_01G000300.1">
    <property type="protein sequence ID" value="TraesCLE_scaffold_005754_01G000300.1"/>
    <property type="gene ID" value="TraesCLE_scaffold_005754_01G000300"/>
</dbReference>
<dbReference type="Gramene" id="TraesARI3B03G01711440.1">
    <property type="protein sequence ID" value="TraesARI3B03G01711440.1.CDS1"/>
    <property type="gene ID" value="TraesARI3B03G01711440"/>
</dbReference>
<evidence type="ECO:0000256" key="5">
    <source>
        <dbReference type="ARBA" id="ARBA00023180"/>
    </source>
</evidence>
<dbReference type="EnsemblPlants" id="TraesCS3B02G327700.1">
    <property type="protein sequence ID" value="TraesCS3B02G327700.1.cds1"/>
    <property type="gene ID" value="TraesCS3B02G327700"/>
</dbReference>
<dbReference type="Gramene" id="TraesCS3B02G327700.1">
    <property type="protein sequence ID" value="TraesCS3B02G327700.1.cds1"/>
    <property type="gene ID" value="TraesCS3B02G327700"/>
</dbReference>
<dbReference type="Gramene" id="TraesPARA_EIv1.0_0966230.1">
    <property type="protein sequence ID" value="TraesPARA_EIv1.0_0966230.1.CDS1"/>
    <property type="gene ID" value="TraesPARA_EIv1.0_0966230"/>
</dbReference>
<evidence type="ECO:0000256" key="7">
    <source>
        <dbReference type="SAM" id="MobiDB-lite"/>
    </source>
</evidence>
<dbReference type="Gramene" id="TraesSTA3B03G01673880.1">
    <property type="protein sequence ID" value="TraesSTA3B03G01673880.1.CDS1"/>
    <property type="gene ID" value="TraesSTA3B03G01673880"/>
</dbReference>
<accession>A0A077S2W4</accession>
<evidence type="ECO:0000256" key="2">
    <source>
        <dbReference type="ARBA" id="ARBA00005416"/>
    </source>
</evidence>
<comment type="subcellular location">
    <subcellularLocation>
        <location evidence="1">Secreted</location>
    </subcellularLocation>
</comment>
<evidence type="ECO:0000313" key="10">
    <source>
        <dbReference type="Proteomes" id="UP000019116"/>
    </source>
</evidence>
<dbReference type="Gramene" id="TraesCS3B03G0835000.1">
    <property type="protein sequence ID" value="TraesCS3B03G0835000.1.CDS1"/>
    <property type="gene ID" value="TraesCS3B03G0835000"/>
</dbReference>
<comment type="similarity">
    <text evidence="2">Belongs to the CLV3/ESR signal peptide family.</text>
</comment>
<dbReference type="Gramene" id="TraesRN3B0100833500.1">
    <property type="protein sequence ID" value="TraesRN3B0100833500.1"/>
    <property type="gene ID" value="TraesRN3B0100833500"/>
</dbReference>
<dbReference type="Gramene" id="TraesJAG3B03G01691620.1">
    <property type="protein sequence ID" value="TraesJAG3B03G01691620.1.CDS1"/>
    <property type="gene ID" value="TraesJAG3B03G01691620"/>
</dbReference>
<evidence type="ECO:0000256" key="6">
    <source>
        <dbReference type="ARBA" id="ARBA00023278"/>
    </source>
</evidence>
<dbReference type="Gramene" id="TraesROB_scaffold_031902_01G000300.1">
    <property type="protein sequence ID" value="TraesROB_scaffold_031902_01G000300.1"/>
    <property type="gene ID" value="TraesROB_scaffold_031902_01G000300"/>
</dbReference>
<organism evidence="9">
    <name type="scientific">Triticum aestivum</name>
    <name type="common">Wheat</name>
    <dbReference type="NCBI Taxonomy" id="4565"/>
    <lineage>
        <taxon>Eukaryota</taxon>
        <taxon>Viridiplantae</taxon>
        <taxon>Streptophyta</taxon>
        <taxon>Embryophyta</taxon>
        <taxon>Tracheophyta</taxon>
        <taxon>Spermatophyta</taxon>
        <taxon>Magnoliopsida</taxon>
        <taxon>Liliopsida</taxon>
        <taxon>Poales</taxon>
        <taxon>Poaceae</taxon>
        <taxon>BOP clade</taxon>
        <taxon>Pooideae</taxon>
        <taxon>Triticodae</taxon>
        <taxon>Triticeae</taxon>
        <taxon>Triticinae</taxon>
        <taxon>Triticum</taxon>
    </lineage>
</organism>
<dbReference type="AlphaFoldDB" id="A0A077S2W4"/>
<reference evidence="9" key="1">
    <citation type="submission" date="2018-08" db="EMBL/GenBank/DDBJ databases">
        <authorList>
            <person name="Rossello M."/>
        </authorList>
    </citation>
    <scope>NUCLEOTIDE SEQUENCE [LARGE SCALE GENOMIC DNA]</scope>
    <source>
        <strain evidence="9">cv. Chinese Spring</strain>
    </source>
</reference>
<name>A0A077S2W4_WHEAT</name>
<dbReference type="Gramene" id="TraesCAD_scaffold_011080_01G000300.1">
    <property type="protein sequence ID" value="TraesCAD_scaffold_011080_01G000300.1"/>
    <property type="gene ID" value="TraesCAD_scaffold_011080_01G000300"/>
</dbReference>
<sequence length="84" mass="8266">MAARIGAAVVCLVLIVSLGLVATPTEARAVAGVVYAAAVTNAAGAAAATGGAGVPPGRWNARRLQGDAAHKREVPGGPDPEHHH</sequence>
<keyword evidence="4 8" id="KW-0732">Signal</keyword>
<evidence type="ECO:0000256" key="4">
    <source>
        <dbReference type="ARBA" id="ARBA00022729"/>
    </source>
</evidence>
<dbReference type="Gramene" id="TraesRN3A0100745800.1">
    <property type="protein sequence ID" value="TraesRN3A0100745800.1"/>
    <property type="gene ID" value="TraesRN3A0100745800"/>
</dbReference>
<keyword evidence="10" id="KW-1185">Reference proteome</keyword>
<dbReference type="HOGENOM" id="CLU_193318_0_0_1"/>
<feature type="signal peptide" evidence="8">
    <location>
        <begin position="1"/>
        <end position="27"/>
    </location>
</feature>
<dbReference type="Gramene" id="TraesLDM3B03G01682390.1">
    <property type="protein sequence ID" value="TraesLDM3B03G01682390.1.CDS1"/>
    <property type="gene ID" value="TraesLDM3B03G01682390"/>
</dbReference>
<dbReference type="InterPro" id="IPR039616">
    <property type="entry name" value="CLE1-4"/>
</dbReference>
<dbReference type="Gramene" id="TraesLAC3B03G01625220.1">
    <property type="protein sequence ID" value="TraesLAC3B03G01625220.1.CDS1"/>
    <property type="gene ID" value="TraesLAC3B03G01625220"/>
</dbReference>
<evidence type="ECO:0000256" key="8">
    <source>
        <dbReference type="SAM" id="SignalP"/>
    </source>
</evidence>
<dbReference type="Gramene" id="TraesWEE_scaffold_000356_01G000100.1">
    <property type="protein sequence ID" value="TraesWEE_scaffold_000356_01G000100.1"/>
    <property type="gene ID" value="TraesWEE_scaffold_000356_01G000100"/>
</dbReference>